<dbReference type="PROSITE" id="PS51184">
    <property type="entry name" value="JMJC"/>
    <property type="match status" value="1"/>
</dbReference>
<reference evidence="4" key="1">
    <citation type="submission" date="2021-01" db="EMBL/GenBank/DDBJ databases">
        <authorList>
            <person name="Corre E."/>
            <person name="Pelletier E."/>
            <person name="Niang G."/>
            <person name="Scheremetjew M."/>
            <person name="Finn R."/>
            <person name="Kale V."/>
            <person name="Holt S."/>
            <person name="Cochrane G."/>
            <person name="Meng A."/>
            <person name="Brown T."/>
            <person name="Cohen L."/>
        </authorList>
    </citation>
    <scope>NUCLEOTIDE SEQUENCE</scope>
    <source>
        <strain evidence="4">CCMP281</strain>
    </source>
</reference>
<dbReference type="PANTHER" id="PTHR44809">
    <property type="match status" value="1"/>
</dbReference>
<dbReference type="PROSITE" id="PS50293">
    <property type="entry name" value="TPR_REGION"/>
    <property type="match status" value="1"/>
</dbReference>
<evidence type="ECO:0000259" key="3">
    <source>
        <dbReference type="PROSITE" id="PS51184"/>
    </source>
</evidence>
<feature type="region of interest" description="Disordered" evidence="2">
    <location>
        <begin position="507"/>
        <end position="537"/>
    </location>
</feature>
<dbReference type="PROSITE" id="PS50005">
    <property type="entry name" value="TPR"/>
    <property type="match status" value="2"/>
</dbReference>
<dbReference type="SMART" id="SM00558">
    <property type="entry name" value="JmjC"/>
    <property type="match status" value="1"/>
</dbReference>
<keyword evidence="1" id="KW-0802">TPR repeat</keyword>
<gene>
    <name evidence="4" type="ORF">HERI1096_LOCUS34123</name>
</gene>
<dbReference type="InterPro" id="IPR003347">
    <property type="entry name" value="JmjC_dom"/>
</dbReference>
<dbReference type="Gene3D" id="2.60.120.10">
    <property type="entry name" value="Jelly Rolls"/>
    <property type="match status" value="1"/>
</dbReference>
<feature type="repeat" description="TPR" evidence="1">
    <location>
        <begin position="452"/>
        <end position="485"/>
    </location>
</feature>
<dbReference type="SUPFAM" id="SSF51197">
    <property type="entry name" value="Clavaminate synthase-like"/>
    <property type="match status" value="1"/>
</dbReference>
<accession>A0A7S3BRB2</accession>
<name>A0A7S3BRB2_9EUKA</name>
<dbReference type="InterPro" id="IPR019734">
    <property type="entry name" value="TPR_rpt"/>
</dbReference>
<dbReference type="PANTHER" id="PTHR44809:SF1">
    <property type="entry name" value="PROTEIN O-MANNOSYL-TRANSFERASE TMTC1"/>
    <property type="match status" value="1"/>
</dbReference>
<evidence type="ECO:0000256" key="1">
    <source>
        <dbReference type="PROSITE-ProRule" id="PRU00339"/>
    </source>
</evidence>
<evidence type="ECO:0000256" key="2">
    <source>
        <dbReference type="SAM" id="MobiDB-lite"/>
    </source>
</evidence>
<feature type="repeat" description="TPR" evidence="1">
    <location>
        <begin position="384"/>
        <end position="417"/>
    </location>
</feature>
<dbReference type="InterPro" id="IPR041667">
    <property type="entry name" value="Cupin_8"/>
</dbReference>
<dbReference type="Gene3D" id="1.25.40.10">
    <property type="entry name" value="Tetratricopeptide repeat domain"/>
    <property type="match status" value="2"/>
</dbReference>
<dbReference type="SMART" id="SM00028">
    <property type="entry name" value="TPR"/>
    <property type="match status" value="5"/>
</dbReference>
<feature type="domain" description="JmjC" evidence="3">
    <location>
        <begin position="100"/>
        <end position="313"/>
    </location>
</feature>
<dbReference type="SUPFAM" id="SSF48452">
    <property type="entry name" value="TPR-like"/>
    <property type="match status" value="1"/>
</dbReference>
<protein>
    <recommendedName>
        <fullName evidence="3">JmjC domain-containing protein</fullName>
    </recommendedName>
</protein>
<dbReference type="Pfam" id="PF13621">
    <property type="entry name" value="Cupin_8"/>
    <property type="match status" value="1"/>
</dbReference>
<dbReference type="InterPro" id="IPR052943">
    <property type="entry name" value="TMTC_O-mannosyl-trnsfr"/>
</dbReference>
<proteinExistence type="predicted"/>
<dbReference type="InterPro" id="IPR014710">
    <property type="entry name" value="RmlC-like_jellyroll"/>
</dbReference>
<dbReference type="Pfam" id="PF13432">
    <property type="entry name" value="TPR_16"/>
    <property type="match status" value="1"/>
</dbReference>
<organism evidence="4">
    <name type="scientific">Haptolina ericina</name>
    <dbReference type="NCBI Taxonomy" id="156174"/>
    <lineage>
        <taxon>Eukaryota</taxon>
        <taxon>Haptista</taxon>
        <taxon>Haptophyta</taxon>
        <taxon>Prymnesiophyceae</taxon>
        <taxon>Prymnesiales</taxon>
        <taxon>Prymnesiaceae</taxon>
        <taxon>Haptolina</taxon>
    </lineage>
</organism>
<dbReference type="InterPro" id="IPR011990">
    <property type="entry name" value="TPR-like_helical_dom_sf"/>
</dbReference>
<dbReference type="EMBL" id="HBHX01061761">
    <property type="protein sequence ID" value="CAE0142046.1"/>
    <property type="molecule type" value="Transcribed_RNA"/>
</dbReference>
<dbReference type="AlphaFoldDB" id="A0A7S3BRB2"/>
<sequence length="537" mass="57580">MWRSCSTSLVDSAADAIRGATPVVIEGLVPPPTGWLFQALAGNETIRVDVSPLPMSPVKLRDNATLIKPAEIMLPLQEALVLLRQRGRGYHVYVRHLELRTPKTAELWSRLPLDALRTLIGPRVEAANLWLGDGGMSSSLHYDGFDNLLVQLAGEKHIRLLPPELHPRLRYRSYVEHRFVFDAPSGQFFGHTPASAATGEGSVVENHSDLNVMAERSVGKEGAEREGAAEAAEAAEVAALASEGGLACTLRPGEALFLPALWSHAVTSEPDTGAEAGAAGAGDVSAARGLNVAINLWFMRGRESFDHALQLLPSWAEGHFCLAEVLAKESHAIEARAAYRRAVVLRPTYFDGYHNLASSLLEDGALEEAALGYIAAIQLRPSDARCLVNLGVTRRKQARIEEAASSYTAALALVPSERRALGAMGNVRALQGRLLEAQLSFASVLRMAPADARAYNSLGVVMEEDDRPREAIAAFQAAVRLDPDWTKPQANLEGALRAAAEKSGVFAGSRAAPEQRDGLASKLPQSRIGGVSGNSAR</sequence>
<evidence type="ECO:0000313" key="4">
    <source>
        <dbReference type="EMBL" id="CAE0142046.1"/>
    </source>
</evidence>